<evidence type="ECO:0000256" key="5">
    <source>
        <dbReference type="ARBA" id="ARBA00022679"/>
    </source>
</evidence>
<dbReference type="SMART" id="SM00388">
    <property type="entry name" value="HisKA"/>
    <property type="match status" value="1"/>
</dbReference>
<dbReference type="SUPFAM" id="SSF47384">
    <property type="entry name" value="Homodimeric domain of signal transducing histidine kinase"/>
    <property type="match status" value="1"/>
</dbReference>
<dbReference type="GO" id="GO:0005886">
    <property type="term" value="C:plasma membrane"/>
    <property type="evidence" value="ECO:0007669"/>
    <property type="project" value="TreeGrafter"/>
</dbReference>
<dbReference type="HOGENOM" id="CLU_000445_89_37_6"/>
<feature type="domain" description="HAMP" evidence="14">
    <location>
        <begin position="168"/>
        <end position="220"/>
    </location>
</feature>
<dbReference type="Gene3D" id="3.30.565.10">
    <property type="entry name" value="Histidine kinase-like ATPase, C-terminal domain"/>
    <property type="match status" value="1"/>
</dbReference>
<evidence type="ECO:0000256" key="9">
    <source>
        <dbReference type="ARBA" id="ARBA00022840"/>
    </source>
</evidence>
<dbReference type="PANTHER" id="PTHR45436">
    <property type="entry name" value="SENSOR HISTIDINE KINASE YKOH"/>
    <property type="match status" value="1"/>
</dbReference>
<dbReference type="EC" id="2.7.13.3" evidence="3"/>
<evidence type="ECO:0000256" key="1">
    <source>
        <dbReference type="ARBA" id="ARBA00000085"/>
    </source>
</evidence>
<dbReference type="InterPro" id="IPR005467">
    <property type="entry name" value="His_kinase_dom"/>
</dbReference>
<dbReference type="InterPro" id="IPR003660">
    <property type="entry name" value="HAMP_dom"/>
</dbReference>
<dbReference type="EMBL" id="FO203512">
    <property type="protein sequence ID" value="CCK75276.1"/>
    <property type="molecule type" value="Genomic_DNA"/>
</dbReference>
<dbReference type="Proteomes" id="UP000032749">
    <property type="component" value="Chromosome"/>
</dbReference>
<keyword evidence="4" id="KW-0597">Phosphoprotein</keyword>
<dbReference type="GO" id="GO:0005524">
    <property type="term" value="F:ATP binding"/>
    <property type="evidence" value="ECO:0007669"/>
    <property type="project" value="UniProtKB-KW"/>
</dbReference>
<evidence type="ECO:0000313" key="15">
    <source>
        <dbReference type="EMBL" id="CCK75276.1"/>
    </source>
</evidence>
<dbReference type="InterPro" id="IPR036097">
    <property type="entry name" value="HisK_dim/P_sf"/>
</dbReference>
<evidence type="ECO:0000256" key="7">
    <source>
        <dbReference type="ARBA" id="ARBA00022741"/>
    </source>
</evidence>
<dbReference type="Gene3D" id="1.10.287.130">
    <property type="match status" value="1"/>
</dbReference>
<protein>
    <recommendedName>
        <fullName evidence="3">histidine kinase</fullName>
        <ecNumber evidence="3">2.7.13.3</ecNumber>
    </recommendedName>
</protein>
<dbReference type="InterPro" id="IPR013727">
    <property type="entry name" value="2CSK_N"/>
</dbReference>
<dbReference type="KEGG" id="oai:OLEAN_C11000"/>
<dbReference type="OrthoDB" id="9809766at2"/>
<dbReference type="PROSITE" id="PS50109">
    <property type="entry name" value="HIS_KIN"/>
    <property type="match status" value="1"/>
</dbReference>
<organism evidence="15 16">
    <name type="scientific">Oleispira antarctica RB-8</name>
    <dbReference type="NCBI Taxonomy" id="698738"/>
    <lineage>
        <taxon>Bacteria</taxon>
        <taxon>Pseudomonadati</taxon>
        <taxon>Pseudomonadota</taxon>
        <taxon>Gammaproteobacteria</taxon>
        <taxon>Oceanospirillales</taxon>
        <taxon>Oceanospirillaceae</taxon>
        <taxon>Oleispira</taxon>
    </lineage>
</organism>
<dbReference type="SUPFAM" id="SSF55874">
    <property type="entry name" value="ATPase domain of HSP90 chaperone/DNA topoisomerase II/histidine kinase"/>
    <property type="match status" value="1"/>
</dbReference>
<gene>
    <name evidence="15" type="ORF">OLEAN_C11000</name>
</gene>
<evidence type="ECO:0000256" key="3">
    <source>
        <dbReference type="ARBA" id="ARBA00012438"/>
    </source>
</evidence>
<keyword evidence="5 15" id="KW-0808">Transferase</keyword>
<dbReference type="Pfam" id="PF02518">
    <property type="entry name" value="HATPase_c"/>
    <property type="match status" value="1"/>
</dbReference>
<keyword evidence="7" id="KW-0547">Nucleotide-binding</keyword>
<dbReference type="STRING" id="698738.OLEAN_C11000"/>
<dbReference type="CDD" id="cd00082">
    <property type="entry name" value="HisKA"/>
    <property type="match status" value="1"/>
</dbReference>
<dbReference type="PROSITE" id="PS50885">
    <property type="entry name" value="HAMP"/>
    <property type="match status" value="1"/>
</dbReference>
<keyword evidence="12" id="KW-0472">Membrane</keyword>
<dbReference type="Pfam" id="PF08521">
    <property type="entry name" value="2CSK_N"/>
    <property type="match status" value="1"/>
</dbReference>
<evidence type="ECO:0000259" key="13">
    <source>
        <dbReference type="PROSITE" id="PS50109"/>
    </source>
</evidence>
<keyword evidence="9" id="KW-0067">ATP-binding</keyword>
<comment type="catalytic activity">
    <reaction evidence="1">
        <text>ATP + protein L-histidine = ADP + protein N-phospho-L-histidine.</text>
        <dbReference type="EC" id="2.7.13.3"/>
    </reaction>
</comment>
<evidence type="ECO:0000256" key="6">
    <source>
        <dbReference type="ARBA" id="ARBA00022692"/>
    </source>
</evidence>
<keyword evidence="8" id="KW-0418">Kinase</keyword>
<keyword evidence="10" id="KW-1133">Transmembrane helix</keyword>
<dbReference type="InterPro" id="IPR036890">
    <property type="entry name" value="HATPase_C_sf"/>
</dbReference>
<reference evidence="15 16" key="1">
    <citation type="journal article" date="2013" name="Nat. Commun.">
        <title>Genome sequence and functional genomic analysis of the oil-degrading bacterium Oleispira antarctica.</title>
        <authorList>
            <person name="Kube M."/>
            <person name="Chernikova T.N."/>
            <person name="Al-Ramahi Y."/>
            <person name="Beloqui A."/>
            <person name="Lopez-Cortez N."/>
            <person name="Guazzaroni M.E."/>
            <person name="Heipieper H.J."/>
            <person name="Klages S."/>
            <person name="Kotsyurbenko O.R."/>
            <person name="Langer I."/>
            <person name="Nechitaylo T.Y."/>
            <person name="Lunsdorf H."/>
            <person name="Fernandez M."/>
            <person name="Juarez S."/>
            <person name="Ciordia S."/>
            <person name="Singer A."/>
            <person name="Kagan O."/>
            <person name="Egorova O."/>
            <person name="Petit P.A."/>
            <person name="Stogios P."/>
            <person name="Kim Y."/>
            <person name="Tchigvintsev A."/>
            <person name="Flick R."/>
            <person name="Denaro R."/>
            <person name="Genovese M."/>
            <person name="Albar J.P."/>
            <person name="Reva O.N."/>
            <person name="Martinez-Gomariz M."/>
            <person name="Tran H."/>
            <person name="Ferrer M."/>
            <person name="Savchenko A."/>
            <person name="Yakunin A.F."/>
            <person name="Yakimov M.M."/>
            <person name="Golyshina O.V."/>
            <person name="Reinhardt R."/>
            <person name="Golyshin P.N."/>
        </authorList>
    </citation>
    <scope>NUCLEOTIDE SEQUENCE [LARGE SCALE GENOMIC DNA]</scope>
</reference>
<evidence type="ECO:0000256" key="2">
    <source>
        <dbReference type="ARBA" id="ARBA00004141"/>
    </source>
</evidence>
<evidence type="ECO:0000256" key="12">
    <source>
        <dbReference type="ARBA" id="ARBA00023136"/>
    </source>
</evidence>
<dbReference type="InterPro" id="IPR050428">
    <property type="entry name" value="TCS_sensor_his_kinase"/>
</dbReference>
<sequence>MTSIRRFMVIVLLASITLLNFLAALHGYRSSMEKSHQLFDKQLASISQLLMNSGVVQYIPSHNLDVVVAESDGIAYQIWNDNQTLIQRSETLPAHKIVSLEAGYSYANYNGYRWRTFASQNPISKIWIVVAERTDVRYTLAEEVVLNSVIPIVAELPLIGLLIWLVIGWGLKPINRLAAELRNRDPQDLQPLSEENVVDELSVLVESSNELLNRLRQSFERERRFSSDTAHELRTPISALKIHLYNLKIVVPEDNESYQLLNLSIQRMSHMIEQMLILYRTVPEQYVDNFERVDVYALVQNQIIEQYQCFSDKEQLIELDGESFEITADVFSINILLKNLLDNASKYTPVGGNILVSVKQNENHAILAIEDSGCGIAEELYGKVFERYYRISDQKTFDTLGSGLGFSIIHHILDLHNGEIVLDKSCFETGLKVTIILPLDRKKQ</sequence>
<evidence type="ECO:0000256" key="10">
    <source>
        <dbReference type="ARBA" id="ARBA00022989"/>
    </source>
</evidence>
<keyword evidence="16" id="KW-1185">Reference proteome</keyword>
<comment type="subcellular location">
    <subcellularLocation>
        <location evidence="2">Membrane</location>
        <topology evidence="2">Multi-pass membrane protein</topology>
    </subcellularLocation>
</comment>
<feature type="domain" description="Histidine kinase" evidence="13">
    <location>
        <begin position="228"/>
        <end position="441"/>
    </location>
</feature>
<dbReference type="InterPro" id="IPR004358">
    <property type="entry name" value="Sig_transdc_His_kin-like_C"/>
</dbReference>
<evidence type="ECO:0000259" key="14">
    <source>
        <dbReference type="PROSITE" id="PS50885"/>
    </source>
</evidence>
<keyword evidence="11" id="KW-0902">Two-component regulatory system</keyword>
<dbReference type="SMART" id="SM00387">
    <property type="entry name" value="HATPase_c"/>
    <property type="match status" value="1"/>
</dbReference>
<dbReference type="InterPro" id="IPR003594">
    <property type="entry name" value="HATPase_dom"/>
</dbReference>
<keyword evidence="6" id="KW-0812">Transmembrane</keyword>
<accession>R4YKV8</accession>
<evidence type="ECO:0000256" key="11">
    <source>
        <dbReference type="ARBA" id="ARBA00023012"/>
    </source>
</evidence>
<evidence type="ECO:0000256" key="8">
    <source>
        <dbReference type="ARBA" id="ARBA00022777"/>
    </source>
</evidence>
<dbReference type="AlphaFoldDB" id="R4YKV8"/>
<proteinExistence type="predicted"/>
<evidence type="ECO:0000256" key="4">
    <source>
        <dbReference type="ARBA" id="ARBA00022553"/>
    </source>
</evidence>
<evidence type="ECO:0000313" key="16">
    <source>
        <dbReference type="Proteomes" id="UP000032749"/>
    </source>
</evidence>
<dbReference type="GO" id="GO:0000155">
    <property type="term" value="F:phosphorelay sensor kinase activity"/>
    <property type="evidence" value="ECO:0007669"/>
    <property type="project" value="InterPro"/>
</dbReference>
<name>R4YKV8_OLEAN</name>
<dbReference type="PANTHER" id="PTHR45436:SF14">
    <property type="entry name" value="SENSOR PROTEIN QSEC"/>
    <property type="match status" value="1"/>
</dbReference>
<dbReference type="Pfam" id="PF00512">
    <property type="entry name" value="HisKA"/>
    <property type="match status" value="1"/>
</dbReference>
<dbReference type="InterPro" id="IPR003661">
    <property type="entry name" value="HisK_dim/P_dom"/>
</dbReference>
<dbReference type="PRINTS" id="PR00344">
    <property type="entry name" value="BCTRLSENSOR"/>
</dbReference>